<feature type="transmembrane region" description="Helical" evidence="14">
    <location>
        <begin position="357"/>
        <end position="374"/>
    </location>
</feature>
<dbReference type="InterPro" id="IPR030225">
    <property type="entry name" value="SCAP"/>
</dbReference>
<evidence type="ECO:0000256" key="2">
    <source>
        <dbReference type="ARBA" id="ARBA00004394"/>
    </source>
</evidence>
<dbReference type="Gene3D" id="2.130.10.10">
    <property type="entry name" value="YVTN repeat-like/Quinoprotein amine dehydrogenase"/>
    <property type="match status" value="1"/>
</dbReference>
<dbReference type="GO" id="GO:0000139">
    <property type="term" value="C:Golgi membrane"/>
    <property type="evidence" value="ECO:0007669"/>
    <property type="project" value="UniProtKB-SubCell"/>
</dbReference>
<dbReference type="GO" id="GO:0032936">
    <property type="term" value="C:SREBP-SCAP complex"/>
    <property type="evidence" value="ECO:0007669"/>
    <property type="project" value="TreeGrafter"/>
</dbReference>
<keyword evidence="11 14" id="KW-0472">Membrane</keyword>
<evidence type="ECO:0000256" key="6">
    <source>
        <dbReference type="ARBA" id="ARBA00022737"/>
    </source>
</evidence>
<evidence type="ECO:0000256" key="4">
    <source>
        <dbReference type="ARBA" id="ARBA00019541"/>
    </source>
</evidence>
<feature type="transmembrane region" description="Helical" evidence="14">
    <location>
        <begin position="386"/>
        <end position="408"/>
    </location>
</feature>
<feature type="domain" description="SSD" evidence="15">
    <location>
        <begin position="355"/>
        <end position="513"/>
    </location>
</feature>
<feature type="region of interest" description="Disordered" evidence="13">
    <location>
        <begin position="1"/>
        <end position="20"/>
    </location>
</feature>
<feature type="transmembrane region" description="Helical" evidence="14">
    <location>
        <begin position="414"/>
        <end position="439"/>
    </location>
</feature>
<evidence type="ECO:0000256" key="5">
    <source>
        <dbReference type="ARBA" id="ARBA00022574"/>
    </source>
</evidence>
<dbReference type="Proteomes" id="UP000199069">
    <property type="component" value="Unassembled WGS sequence"/>
</dbReference>
<dbReference type="InterPro" id="IPR015943">
    <property type="entry name" value="WD40/YVTN_repeat-like_dom_sf"/>
</dbReference>
<reference evidence="17 19" key="2">
    <citation type="journal article" date="2018" name="Elife">
        <title>Functional genomics of lipid metabolism in the oleaginous yeast Rhodosporidium toruloides.</title>
        <authorList>
            <person name="Coradetti S.T."/>
            <person name="Pinel D."/>
            <person name="Geiselman G."/>
            <person name="Ito M."/>
            <person name="Mondo S."/>
            <person name="Reilly M.C."/>
            <person name="Cheng Y.F."/>
            <person name="Bauer S."/>
            <person name="Grigoriev I."/>
            <person name="Gladden J.M."/>
            <person name="Simmons B.A."/>
            <person name="Brem R."/>
            <person name="Arkin A.P."/>
            <person name="Skerker J.M."/>
        </authorList>
    </citation>
    <scope>NUCLEOTIDE SEQUENCE [LARGE SCALE GENOMIC DNA]</scope>
    <source>
        <strain evidence="17 19">NBRC 0880</strain>
    </source>
</reference>
<dbReference type="GO" id="GO:0032933">
    <property type="term" value="P:SREBP signaling pathway"/>
    <property type="evidence" value="ECO:0007669"/>
    <property type="project" value="InterPro"/>
</dbReference>
<feature type="transmembrane region" description="Helical" evidence="14">
    <location>
        <begin position="55"/>
        <end position="76"/>
    </location>
</feature>
<keyword evidence="14" id="KW-0812">Transmembrane</keyword>
<name>A0A0K3CLP0_RHOTO</name>
<reference evidence="16 18" key="1">
    <citation type="submission" date="2015-07" db="EMBL/GenBank/DDBJ databases">
        <authorList>
            <person name="Cajimat M.N.B."/>
            <person name="Milazzo M.L."/>
            <person name="Fulhorst C.F."/>
        </authorList>
    </citation>
    <scope>NUCLEOTIDE SEQUENCE [LARGE SCALE GENOMIC DNA]</scope>
    <source>
        <strain evidence="16">Single colony</strain>
    </source>
</reference>
<keyword evidence="8" id="KW-0333">Golgi apparatus</keyword>
<dbReference type="GO" id="GO:0005789">
    <property type="term" value="C:endoplasmic reticulum membrane"/>
    <property type="evidence" value="ECO:0007669"/>
    <property type="project" value="InterPro"/>
</dbReference>
<evidence type="ECO:0000256" key="13">
    <source>
        <dbReference type="SAM" id="MobiDB-lite"/>
    </source>
</evidence>
<organism evidence="16 18">
    <name type="scientific">Rhodotorula toruloides</name>
    <name type="common">Yeast</name>
    <name type="synonym">Rhodosporidium toruloides</name>
    <dbReference type="NCBI Taxonomy" id="5286"/>
    <lineage>
        <taxon>Eukaryota</taxon>
        <taxon>Fungi</taxon>
        <taxon>Dikarya</taxon>
        <taxon>Basidiomycota</taxon>
        <taxon>Pucciniomycotina</taxon>
        <taxon>Microbotryomycetes</taxon>
        <taxon>Sporidiobolales</taxon>
        <taxon>Sporidiobolaceae</taxon>
        <taxon>Rhodotorula</taxon>
    </lineage>
</organism>
<evidence type="ECO:0000313" key="19">
    <source>
        <dbReference type="Proteomes" id="UP000239560"/>
    </source>
</evidence>
<comment type="subcellular location">
    <subcellularLocation>
        <location evidence="1">Endoplasmic reticulum</location>
    </subcellularLocation>
    <subcellularLocation>
        <location evidence="2">Golgi apparatus membrane</location>
    </subcellularLocation>
</comment>
<feature type="compositionally biased region" description="Low complexity" evidence="13">
    <location>
        <begin position="1207"/>
        <end position="1222"/>
    </location>
</feature>
<evidence type="ECO:0000259" key="15">
    <source>
        <dbReference type="PROSITE" id="PS50156"/>
    </source>
</evidence>
<dbReference type="OrthoDB" id="6510177at2759"/>
<dbReference type="PANTHER" id="PTHR46378">
    <property type="entry name" value="STEROL REGULATORY ELEMENT-BINDING PROTEIN CLEAVAGE-ACTIVATING PROTEIN"/>
    <property type="match status" value="1"/>
</dbReference>
<evidence type="ECO:0000313" key="17">
    <source>
        <dbReference type="EMBL" id="PRQ73938.1"/>
    </source>
</evidence>
<gene>
    <name evidence="16" type="primary">FGENESH: predicted gene_7.372</name>
    <name evidence="17" type="ORF">AAT19DRAFT_15505</name>
    <name evidence="16" type="ORF">BN2166_0039870</name>
</gene>
<dbReference type="PANTHER" id="PTHR46378:SF1">
    <property type="entry name" value="STEROL REGULATORY ELEMENT-BINDING PROTEIN CLEAVAGE-ACTIVATING PROTEIN"/>
    <property type="match status" value="1"/>
</dbReference>
<evidence type="ECO:0000313" key="16">
    <source>
        <dbReference type="EMBL" id="CTR08126.1"/>
    </source>
</evidence>
<keyword evidence="7" id="KW-0256">Endoplasmic reticulum</keyword>
<comment type="similarity">
    <text evidence="3">Belongs to the WD repeat SCAP family.</text>
</comment>
<dbReference type="InterPro" id="IPR000731">
    <property type="entry name" value="SSD"/>
</dbReference>
<feature type="compositionally biased region" description="Low complexity" evidence="13">
    <location>
        <begin position="1152"/>
        <end position="1163"/>
    </location>
</feature>
<dbReference type="EMBL" id="CWKI01000007">
    <property type="protein sequence ID" value="CTR08126.1"/>
    <property type="molecule type" value="Genomic_DNA"/>
</dbReference>
<feature type="region of interest" description="Disordered" evidence="13">
    <location>
        <begin position="1097"/>
        <end position="1222"/>
    </location>
</feature>
<dbReference type="GO" id="GO:0032934">
    <property type="term" value="F:sterol binding"/>
    <property type="evidence" value="ECO:0007669"/>
    <property type="project" value="InterPro"/>
</dbReference>
<feature type="transmembrane region" description="Helical" evidence="14">
    <location>
        <begin position="699"/>
        <end position="721"/>
    </location>
</feature>
<feature type="region of interest" description="Disordered" evidence="13">
    <location>
        <begin position="735"/>
        <end position="757"/>
    </location>
</feature>
<dbReference type="EMBL" id="LCTV02000007">
    <property type="protein sequence ID" value="PRQ73938.1"/>
    <property type="molecule type" value="Genomic_DNA"/>
</dbReference>
<feature type="region of interest" description="Disordered" evidence="13">
    <location>
        <begin position="1300"/>
        <end position="1346"/>
    </location>
</feature>
<protein>
    <recommendedName>
        <fullName evidence="4">Sterol regulatory element-binding protein cleavage-activating protein</fullName>
    </recommendedName>
</protein>
<evidence type="ECO:0000313" key="18">
    <source>
        <dbReference type="Proteomes" id="UP000199069"/>
    </source>
</evidence>
<feature type="transmembrane region" description="Helical" evidence="14">
    <location>
        <begin position="572"/>
        <end position="589"/>
    </location>
</feature>
<dbReference type="Proteomes" id="UP000239560">
    <property type="component" value="Unassembled WGS sequence"/>
</dbReference>
<proteinExistence type="inferred from homology"/>
<evidence type="ECO:0000256" key="12">
    <source>
        <dbReference type="ARBA" id="ARBA00023221"/>
    </source>
</evidence>
<sequence length="1398" mass="149877">MASVGIRSRAKRRPSAPSPAVASSLGGWQYVGTVHAKLADWFAWLGVWISQHQTLSLLATALVICSLLSPAILLTFSPSGSIFDISTSAITRRGRGELIWELDGMKRQGLISTEEEVCWDRVKAFYEKTGREGGGRRIRVAQVLVGAGAVGGRGTISKVVLHRTWRVQEELERRLLAGEIEGNRCLRTKEGGSSRCAVISPVGWWNSEDELLRDDDVHRTLSLPPRPKTESRALPLTTSQTFVGVGRDRHGLVKSAQQLVVNFLFDDGPIAAPLVSSSLPGINSTVAENAARAAASSAWRKAVQEVVDRKDQRSSATGRAADPMGVTTENRMPPRHIVLKYLPHLTVAGHHRRLENLIYGVGYLLVALYVWRYIRKLRAHSKLGLLVTGCVELAASGIMSVSICWLLGWSLGLVPWNLLAFLVLTSGLDNMILVLRSIASTDVNLPVPQRMSIGLRSVGVEMTVLLAVEELMALLLLCWVQISVMREWIRFGAVVLVVDYFLEITFFSTVLSIDIQRLELADLLAQNPSSGYQAVHSSVQGEKGRKGASTTASVGASVKSAWKVLRDRPAKTSTVAFLWAINLLLWAFYGSEHYLPAVCSQTALSSDRPFLAPSLAPDITRSLRLGQTSDPSSSSYLDIPAGAASAFWQLVNPSNATSVQVYLEPTVSIQFFDEDILAAPESIDLLFPTDSAPSLVTKVGLVLLPIAVVMGLLYLLLLYLLKDAELLQAHWGSEGRLGGPSSRRRRKQEAEKRPDAGVEVVKQMSSRHINDVELIASGGDVVASWAALEDCILVKQRHGAAVTLDIPVEAEPAVLSSLVVDPTGRFCAAATATGRLHVWSIEDGGAPLVLNSTRSTQSPVIALAERGSTSQSGAGLANGSTMPSVNSFVGAGNFDANEQAVFFALHRDEAVTGWTPSTGESIVVAPSDSQQDGSTQTSFIAATSAGSASTTPLLAKTSQDGHLQLVTIDGAERTVFRESVGRPGARLTALAVSQADAGVLATGYSDGHVVFRSLASPSDPIAETHAVDGPVRQFRLLAAPERQTCSDCGEQVDDGFVAVVTDRSTLKVLRVYTPSTTAAVEPCKCNTDDVAAIARSRSSSMGVGSPAMARTLSNGISRRFSPRKKPPTPIRPQQPSLLGDSPIRPRARQYASNGSSSSSNSSSPTRDRSLNGLSMLGSPAPPPPMATSPTVSQPSSPRSSTVPLVPDTDTIASLDSISSSSTPSMRCVEFARMPLDDRGGWEVMAGRLVGFRRARPLEAASQRGWEVWTLELGRAGTPYDEGYEEGTASLADLLQTEREEDRGSVATQSIMPPATFRQRRPSAVHALRSPRASLSTTRPSSIRFAENTPDLPFSRARPVVSALDGKAVSVALGNRVVVLRSAKKQSDGVAQRNGFLGL</sequence>
<evidence type="ECO:0000256" key="14">
    <source>
        <dbReference type="SAM" id="Phobius"/>
    </source>
</evidence>
<dbReference type="GO" id="GO:0045540">
    <property type="term" value="P:regulation of cholesterol biosynthetic process"/>
    <property type="evidence" value="ECO:0007669"/>
    <property type="project" value="TreeGrafter"/>
</dbReference>
<evidence type="ECO:0000256" key="9">
    <source>
        <dbReference type="ARBA" id="ARBA00023098"/>
    </source>
</evidence>
<keyword evidence="6" id="KW-0677">Repeat</keyword>
<keyword evidence="9" id="KW-0443">Lipid metabolism</keyword>
<feature type="compositionally biased region" description="Polar residues" evidence="13">
    <location>
        <begin position="1191"/>
        <end position="1202"/>
    </location>
</feature>
<dbReference type="InterPro" id="IPR053958">
    <property type="entry name" value="HMGCR/SNAP/NPC1-like_SSD"/>
</dbReference>
<dbReference type="STRING" id="5286.A0A0K3CLP0"/>
<keyword evidence="14" id="KW-1133">Transmembrane helix</keyword>
<evidence type="ECO:0000256" key="7">
    <source>
        <dbReference type="ARBA" id="ARBA00022824"/>
    </source>
</evidence>
<evidence type="ECO:0000256" key="10">
    <source>
        <dbReference type="ARBA" id="ARBA00023121"/>
    </source>
</evidence>
<dbReference type="SUPFAM" id="SSF63829">
    <property type="entry name" value="Calcium-dependent phosphotriesterase"/>
    <property type="match status" value="1"/>
</dbReference>
<keyword evidence="10" id="KW-0446">Lipid-binding</keyword>
<dbReference type="OMA" id="WISKHQI"/>
<keyword evidence="5" id="KW-0853">WD repeat</keyword>
<keyword evidence="18" id="KW-1185">Reference proteome</keyword>
<dbReference type="GO" id="GO:0008202">
    <property type="term" value="P:steroid metabolic process"/>
    <property type="evidence" value="ECO:0007669"/>
    <property type="project" value="UniProtKB-KW"/>
</dbReference>
<dbReference type="Pfam" id="PF12349">
    <property type="entry name" value="Sterol-sensing"/>
    <property type="match status" value="1"/>
</dbReference>
<dbReference type="PROSITE" id="PS50156">
    <property type="entry name" value="SSD"/>
    <property type="match status" value="1"/>
</dbReference>
<evidence type="ECO:0000256" key="3">
    <source>
        <dbReference type="ARBA" id="ARBA00007410"/>
    </source>
</evidence>
<feature type="transmembrane region" description="Helical" evidence="14">
    <location>
        <begin position="488"/>
        <end position="511"/>
    </location>
</feature>
<evidence type="ECO:0000256" key="11">
    <source>
        <dbReference type="ARBA" id="ARBA00023136"/>
    </source>
</evidence>
<accession>A0A0K3CLP0</accession>
<evidence type="ECO:0000256" key="1">
    <source>
        <dbReference type="ARBA" id="ARBA00004240"/>
    </source>
</evidence>
<evidence type="ECO:0000256" key="8">
    <source>
        <dbReference type="ARBA" id="ARBA00023034"/>
    </source>
</evidence>
<keyword evidence="12" id="KW-0753">Steroid metabolism</keyword>